<sequence>MPDYGPFGVNRGFRPIARMELPGAGQVVVEGNYAYLAHMRPPAGTTVVDISDRKNPKVVCQLEVPPNIHSHKVRVDGDLMLVNYEKFRFYEGPGKPRGGLKIFDISDRRNPREIAFVEAGEWGYHRFTYDGRYCYGSPEPEGYVGNIMGVLDLKDPEKPEYAALWWVPGQWVGGGEAPLPEGRRVRCHHPMRLGNRLYSGWWHHGWYIHDITDLSKPKPIVHVDWSPPFVCPTHTAMPLPYTIKGRKILLVNDEEVSDRLAPVPNAFFWVVDATEETKPVPIATYRARKDDQPYDPKCWYGCHQPQEQIYGEQTRFAVTWFGGGLRMIDISNPWRVEELGYYIPLPGKGHEVAQSNDVFQDRDGLYYLVDRLGGFEILEWAGT</sequence>
<dbReference type="Pfam" id="PF08309">
    <property type="entry name" value="LVIVD"/>
    <property type="match status" value="2"/>
</dbReference>
<dbReference type="AlphaFoldDB" id="A0A932I011"/>
<organism evidence="1 2">
    <name type="scientific">Tectimicrobiota bacterium</name>
    <dbReference type="NCBI Taxonomy" id="2528274"/>
    <lineage>
        <taxon>Bacteria</taxon>
        <taxon>Pseudomonadati</taxon>
        <taxon>Nitrospinota/Tectimicrobiota group</taxon>
        <taxon>Candidatus Tectimicrobiota</taxon>
    </lineage>
</organism>
<dbReference type="InterPro" id="IPR013211">
    <property type="entry name" value="LVIVD"/>
</dbReference>
<proteinExistence type="predicted"/>
<dbReference type="SUPFAM" id="SSF50969">
    <property type="entry name" value="YVTN repeat-like/Quinoprotein amine dehydrogenase"/>
    <property type="match status" value="1"/>
</dbReference>
<dbReference type="Proteomes" id="UP000782312">
    <property type="component" value="Unassembled WGS sequence"/>
</dbReference>
<dbReference type="EMBL" id="JACPUR010000013">
    <property type="protein sequence ID" value="MBI3126921.1"/>
    <property type="molecule type" value="Genomic_DNA"/>
</dbReference>
<reference evidence="1" key="1">
    <citation type="submission" date="2020-07" db="EMBL/GenBank/DDBJ databases">
        <title>Huge and variable diversity of episymbiotic CPR bacteria and DPANN archaea in groundwater ecosystems.</title>
        <authorList>
            <person name="He C.Y."/>
            <person name="Keren R."/>
            <person name="Whittaker M."/>
            <person name="Farag I.F."/>
            <person name="Doudna J."/>
            <person name="Cate J.H.D."/>
            <person name="Banfield J.F."/>
        </authorList>
    </citation>
    <scope>NUCLEOTIDE SEQUENCE</scope>
    <source>
        <strain evidence="1">NC_groundwater_763_Ag_S-0.2um_68_21</strain>
    </source>
</reference>
<accession>A0A932I011</accession>
<evidence type="ECO:0000313" key="1">
    <source>
        <dbReference type="EMBL" id="MBI3126921.1"/>
    </source>
</evidence>
<name>A0A932I011_UNCTE</name>
<evidence type="ECO:0000313" key="2">
    <source>
        <dbReference type="Proteomes" id="UP000782312"/>
    </source>
</evidence>
<dbReference type="InterPro" id="IPR011044">
    <property type="entry name" value="Quino_amine_DH_bsu"/>
</dbReference>
<gene>
    <name evidence="1" type="ORF">HYZ11_04885</name>
</gene>
<protein>
    <submittedName>
        <fullName evidence="1">Uncharacterized protein</fullName>
    </submittedName>
</protein>
<comment type="caution">
    <text evidence="1">The sequence shown here is derived from an EMBL/GenBank/DDBJ whole genome shotgun (WGS) entry which is preliminary data.</text>
</comment>